<evidence type="ECO:0000313" key="9">
    <source>
        <dbReference type="EMBL" id="OGC84862.1"/>
    </source>
</evidence>
<evidence type="ECO:0000256" key="3">
    <source>
        <dbReference type="ARBA" id="ARBA00022670"/>
    </source>
</evidence>
<comment type="similarity">
    <text evidence="2 7">Belongs to the peptidase M14 family.</text>
</comment>
<dbReference type="PANTHER" id="PTHR11705">
    <property type="entry name" value="PROTEASE FAMILY M14 CARBOXYPEPTIDASE A,B"/>
    <property type="match status" value="1"/>
</dbReference>
<dbReference type="Proteomes" id="UP000178091">
    <property type="component" value="Unassembled WGS sequence"/>
</dbReference>
<protein>
    <recommendedName>
        <fullName evidence="8">Peptidase M14 domain-containing protein</fullName>
    </recommendedName>
</protein>
<evidence type="ECO:0000313" key="10">
    <source>
        <dbReference type="Proteomes" id="UP000178091"/>
    </source>
</evidence>
<dbReference type="SMART" id="SM00631">
    <property type="entry name" value="Zn_pept"/>
    <property type="match status" value="1"/>
</dbReference>
<accession>A0A1F4XT25</accession>
<keyword evidence="5" id="KW-0862">Zinc</keyword>
<evidence type="ECO:0000256" key="6">
    <source>
        <dbReference type="ARBA" id="ARBA00023049"/>
    </source>
</evidence>
<proteinExistence type="inferred from homology"/>
<reference evidence="9 10" key="1">
    <citation type="journal article" date="2016" name="Nat. Commun.">
        <title>Thousands of microbial genomes shed light on interconnected biogeochemical processes in an aquifer system.</title>
        <authorList>
            <person name="Anantharaman K."/>
            <person name="Brown C.T."/>
            <person name="Hug L.A."/>
            <person name="Sharon I."/>
            <person name="Castelle C.J."/>
            <person name="Probst A.J."/>
            <person name="Thomas B.C."/>
            <person name="Singh A."/>
            <person name="Wilkins M.J."/>
            <person name="Karaoz U."/>
            <person name="Brodie E.L."/>
            <person name="Williams K.H."/>
            <person name="Hubbard S.S."/>
            <person name="Banfield J.F."/>
        </authorList>
    </citation>
    <scope>NUCLEOTIDE SEQUENCE [LARGE SCALE GENOMIC DNA]</scope>
</reference>
<dbReference type="GO" id="GO:0005615">
    <property type="term" value="C:extracellular space"/>
    <property type="evidence" value="ECO:0007669"/>
    <property type="project" value="TreeGrafter"/>
</dbReference>
<dbReference type="PROSITE" id="PS52035">
    <property type="entry name" value="PEPTIDASE_M14"/>
    <property type="match status" value="1"/>
</dbReference>
<comment type="caution">
    <text evidence="9">The sequence shown here is derived from an EMBL/GenBank/DDBJ whole genome shotgun (WGS) entry which is preliminary data.</text>
</comment>
<evidence type="ECO:0000256" key="1">
    <source>
        <dbReference type="ARBA" id="ARBA00001947"/>
    </source>
</evidence>
<dbReference type="EMBL" id="MEWW01000008">
    <property type="protein sequence ID" value="OGC84862.1"/>
    <property type="molecule type" value="Genomic_DNA"/>
</dbReference>
<dbReference type="Gene3D" id="3.40.630.10">
    <property type="entry name" value="Zn peptidases"/>
    <property type="match status" value="1"/>
</dbReference>
<feature type="domain" description="Peptidase M14" evidence="8">
    <location>
        <begin position="11"/>
        <end position="284"/>
    </location>
</feature>
<dbReference type="GO" id="GO:0006508">
    <property type="term" value="P:proteolysis"/>
    <property type="evidence" value="ECO:0007669"/>
    <property type="project" value="UniProtKB-KW"/>
</dbReference>
<name>A0A1F4XT25_9BACT</name>
<evidence type="ECO:0000256" key="5">
    <source>
        <dbReference type="ARBA" id="ARBA00022833"/>
    </source>
</evidence>
<comment type="cofactor">
    <cofactor evidence="1">
        <name>Zn(2+)</name>
        <dbReference type="ChEBI" id="CHEBI:29105"/>
    </cofactor>
</comment>
<dbReference type="Pfam" id="PF00246">
    <property type="entry name" value="Peptidase_M14"/>
    <property type="match status" value="1"/>
</dbReference>
<organism evidence="9 10">
    <name type="scientific">Candidatus Adlerbacteria bacterium RIFCSPHIGHO2_12_FULL_53_18</name>
    <dbReference type="NCBI Taxonomy" id="1797242"/>
    <lineage>
        <taxon>Bacteria</taxon>
        <taxon>Candidatus Adleribacteriota</taxon>
    </lineage>
</organism>
<gene>
    <name evidence="9" type="ORF">A3F55_00050</name>
</gene>
<dbReference type="GO" id="GO:0004181">
    <property type="term" value="F:metallocarboxypeptidase activity"/>
    <property type="evidence" value="ECO:0007669"/>
    <property type="project" value="InterPro"/>
</dbReference>
<sequence>MKRALLTLLAIAALLGVGGFAFVFFQKEPVEAPAPAEPVPATETLGQSVQGRAIVAYTYGSGPQHLLFVGGMHGGYEWNSVLLAYQMMDYLKANPSVIPANLSVTVIPSLNPDGVYKVVSKEGRFAAGDVTTNAVTLASARFNANNIDLNRNFDCKWKPNSTWRSEIVSAGSSAFSEPEARALRTFVTKYLPDAVVFWHSQANAVYASECEAGILPNTRAVMNAYSAASGYRAVDSFDAYEITGDAEGWLASVGIPAITVELATHEDVEWEHNLAGVKALFELYER</sequence>
<evidence type="ECO:0000259" key="8">
    <source>
        <dbReference type="PROSITE" id="PS52035"/>
    </source>
</evidence>
<dbReference type="InterPro" id="IPR000834">
    <property type="entry name" value="Peptidase_M14"/>
</dbReference>
<dbReference type="SUPFAM" id="SSF53187">
    <property type="entry name" value="Zn-dependent exopeptidases"/>
    <property type="match status" value="1"/>
</dbReference>
<evidence type="ECO:0000256" key="2">
    <source>
        <dbReference type="ARBA" id="ARBA00005988"/>
    </source>
</evidence>
<dbReference type="PANTHER" id="PTHR11705:SF143">
    <property type="entry name" value="SLL0236 PROTEIN"/>
    <property type="match status" value="1"/>
</dbReference>
<keyword evidence="6" id="KW-0482">Metalloprotease</keyword>
<evidence type="ECO:0000256" key="7">
    <source>
        <dbReference type="PROSITE-ProRule" id="PRU01379"/>
    </source>
</evidence>
<feature type="active site" description="Proton donor/acceptor" evidence="7">
    <location>
        <position position="261"/>
    </location>
</feature>
<keyword evidence="3" id="KW-0645">Protease</keyword>
<dbReference type="CDD" id="cd00596">
    <property type="entry name" value="Peptidase_M14_like"/>
    <property type="match status" value="1"/>
</dbReference>
<evidence type="ECO:0000256" key="4">
    <source>
        <dbReference type="ARBA" id="ARBA00022801"/>
    </source>
</evidence>
<keyword evidence="4" id="KW-0378">Hydrolase</keyword>
<dbReference type="GO" id="GO:0008270">
    <property type="term" value="F:zinc ion binding"/>
    <property type="evidence" value="ECO:0007669"/>
    <property type="project" value="InterPro"/>
</dbReference>
<dbReference type="AlphaFoldDB" id="A0A1F4XT25"/>